<organism evidence="1 2">
    <name type="scientific">Beauveria brongniartii RCEF 3172</name>
    <dbReference type="NCBI Taxonomy" id="1081107"/>
    <lineage>
        <taxon>Eukaryota</taxon>
        <taxon>Fungi</taxon>
        <taxon>Dikarya</taxon>
        <taxon>Ascomycota</taxon>
        <taxon>Pezizomycotina</taxon>
        <taxon>Sordariomycetes</taxon>
        <taxon>Hypocreomycetidae</taxon>
        <taxon>Hypocreales</taxon>
        <taxon>Cordycipitaceae</taxon>
        <taxon>Beauveria</taxon>
        <taxon>Beauveria brongniartii</taxon>
    </lineage>
</organism>
<dbReference type="AlphaFoldDB" id="A0A168FDF6"/>
<sequence>MSDRPCRQCRDCLLRLLVNRETSECTHTNSRLPIGLYEIEAWDLWLVTSRLESLQRRMDAGGDGLPPSLDPEELFEVLKINIRHLRHRVASTIGDWCAGWLLITYDSIADTFYLWCNGSEEDRALQFELGDALLQLSVGGVAHMFEIA</sequence>
<dbReference type="Proteomes" id="UP000076863">
    <property type="component" value="Unassembled WGS sequence"/>
</dbReference>
<accession>A0A168FDF6</accession>
<proteinExistence type="predicted"/>
<keyword evidence="2" id="KW-1185">Reference proteome</keyword>
<name>A0A168FDF6_9HYPO</name>
<dbReference type="EMBL" id="AZHA01000094">
    <property type="protein sequence ID" value="KZZ99754.1"/>
    <property type="molecule type" value="Genomic_DNA"/>
</dbReference>
<gene>
    <name evidence="1" type="ORF">BBO_09477</name>
</gene>
<evidence type="ECO:0000313" key="1">
    <source>
        <dbReference type="EMBL" id="KZZ99754.1"/>
    </source>
</evidence>
<evidence type="ECO:0000313" key="2">
    <source>
        <dbReference type="Proteomes" id="UP000076863"/>
    </source>
</evidence>
<reference evidence="1 2" key="1">
    <citation type="journal article" date="2016" name="Genome Biol. Evol.">
        <title>Divergent and convergent evolution of fungal pathogenicity.</title>
        <authorList>
            <person name="Shang Y."/>
            <person name="Xiao G."/>
            <person name="Zheng P."/>
            <person name="Cen K."/>
            <person name="Zhan S."/>
            <person name="Wang C."/>
        </authorList>
    </citation>
    <scope>NUCLEOTIDE SEQUENCE [LARGE SCALE GENOMIC DNA]</scope>
    <source>
        <strain evidence="1 2">RCEF 3172</strain>
    </source>
</reference>
<protein>
    <submittedName>
        <fullName evidence="1">Uncharacterized protein</fullName>
    </submittedName>
</protein>
<comment type="caution">
    <text evidence="1">The sequence shown here is derived from an EMBL/GenBank/DDBJ whole genome shotgun (WGS) entry which is preliminary data.</text>
</comment>